<protein>
    <recommendedName>
        <fullName evidence="3">Platelet-derived growth factor receptor-like protein</fullName>
    </recommendedName>
</protein>
<evidence type="ECO:0000256" key="9">
    <source>
        <dbReference type="ARBA" id="ARBA00023136"/>
    </source>
</evidence>
<dbReference type="InterPro" id="IPR003378">
    <property type="entry name" value="Fringe-like_glycosylTrfase"/>
</dbReference>
<evidence type="ECO:0000256" key="1">
    <source>
        <dbReference type="ARBA" id="ARBA00004606"/>
    </source>
</evidence>
<keyword evidence="7" id="KW-0735">Signal-anchor</keyword>
<proteinExistence type="predicted"/>
<dbReference type="InterPro" id="IPR013151">
    <property type="entry name" value="Immunoglobulin_dom"/>
</dbReference>
<feature type="domain" description="Ig-like" evidence="10">
    <location>
        <begin position="283"/>
        <end position="382"/>
    </location>
</feature>
<dbReference type="EMBL" id="CAKKLH010000335">
    <property type="protein sequence ID" value="CAH0112998.1"/>
    <property type="molecule type" value="Genomic_DNA"/>
</dbReference>
<dbReference type="AlphaFoldDB" id="A0A8J2SCP0"/>
<dbReference type="Pfam" id="PF02434">
    <property type="entry name" value="Fringe"/>
    <property type="match status" value="1"/>
</dbReference>
<dbReference type="SUPFAM" id="SSF48726">
    <property type="entry name" value="Immunoglobulin"/>
    <property type="match status" value="3"/>
</dbReference>
<evidence type="ECO:0000256" key="5">
    <source>
        <dbReference type="ARBA" id="ARBA00022679"/>
    </source>
</evidence>
<sequence>MEDDTLPEAIPLRVNDTYANLWGKTQEALKYLYRHHLDDADWFYKADDDTYAVMENMRHLLSSFNASMPLHLGFKYEHPKVRHGFMSGGSGYVLTKEAIRRFVEKSQGSTRNFTSGKQCVLDHEGAEDLNLGICLEELNVTAGDSRDENKVERFLPWSLEDMICGHLKNPGFWYLREFSYFPLKQDMDCCSPYAVAFHYVKDYQLKVYEYLIYGLHVVMYTTMTSVPADSNRWTLNPRQGLTLKSPKIVDVGFYILYGVFNNNFQLLDAEFFFLRFQGVIKTPQIIANATQRVIEAGSNLTLTCVYAFEFEHGKDNLQIVWDYPQSLSITPTKMVGRKTNPQHWYDRNETHMTSKMTLINARPENTGNFSCSVHSVTGETFTTLPGVEYIYVYESTRLIIMNNSLPHYQNKSTFVFDSKEETIHIPCKVTHPIVTVSLSYINRQNLFSDPNSNWQFHPQSGLTLKNPADHDSGQYVCAGTINNFTDEGNFVLLIKSYNYQSGLLMISKETERVVDAGSNMTLACTYAYQQQNNEVNNYLDLQWTFPQNVNKTVSAYSHTPSAKGRRVSKTFYRNETHMVSTLTLINSRPEDTGSFSCGVYVSEIVGKILWTETLVSQYVYVYKSLKLAAIQKGYKKVVEAGSNFTITCLYPTNATESEINILWTYPSYLVEYRESKSLLKMKLALIFLSIFVAISHQQYYRNPRMMLAFPWLAVPSSQEPVFFGHNYDYAAAAKEDVYPEVENNLHILTGEEDEEQEEFADTHQSRIKGISRYRPRPSFQDQQNARFLFNLFANTTGAFNNPLLKTATFTSTQTLTLVSVVSCVPRNQVIPALVPACRRKREEIFQMIENKSVCITAAAGAA</sequence>
<accession>A0A8J2SCP0</accession>
<evidence type="ECO:0000256" key="4">
    <source>
        <dbReference type="ARBA" id="ARBA00022676"/>
    </source>
</evidence>
<reference evidence="11" key="1">
    <citation type="submission" date="2021-11" db="EMBL/GenBank/DDBJ databases">
        <authorList>
            <person name="Schell T."/>
        </authorList>
    </citation>
    <scope>NUCLEOTIDE SEQUENCE</scope>
    <source>
        <strain evidence="11">M5</strain>
    </source>
</reference>
<comment type="subcellular location">
    <subcellularLocation>
        <location evidence="1">Membrane</location>
        <topology evidence="1">Single-pass type II membrane protein</topology>
    </subcellularLocation>
</comment>
<dbReference type="InterPro" id="IPR013783">
    <property type="entry name" value="Ig-like_fold"/>
</dbReference>
<evidence type="ECO:0000313" key="11">
    <source>
        <dbReference type="EMBL" id="CAH0112998.1"/>
    </source>
</evidence>
<evidence type="ECO:0000259" key="10">
    <source>
        <dbReference type="PROSITE" id="PS50835"/>
    </source>
</evidence>
<dbReference type="PANTHER" id="PTHR15360">
    <property type="entry name" value="PLATELET-DERIVED GROWTH FACTOR RECEPTOR LIKE"/>
    <property type="match status" value="1"/>
</dbReference>
<dbReference type="InterPro" id="IPR036179">
    <property type="entry name" value="Ig-like_dom_sf"/>
</dbReference>
<evidence type="ECO:0000256" key="3">
    <source>
        <dbReference type="ARBA" id="ARBA00019671"/>
    </source>
</evidence>
<evidence type="ECO:0000256" key="6">
    <source>
        <dbReference type="ARBA" id="ARBA00022692"/>
    </source>
</evidence>
<name>A0A8J2SCP0_9CRUS</name>
<keyword evidence="8" id="KW-1133">Transmembrane helix</keyword>
<dbReference type="PANTHER" id="PTHR15360:SF4">
    <property type="entry name" value="PROTEIN KINASE DOMAIN-CONTAINING PROTEIN"/>
    <property type="match status" value="1"/>
</dbReference>
<dbReference type="SMART" id="SM00409">
    <property type="entry name" value="IG"/>
    <property type="match status" value="3"/>
</dbReference>
<organism evidence="11 12">
    <name type="scientific">Daphnia galeata</name>
    <dbReference type="NCBI Taxonomy" id="27404"/>
    <lineage>
        <taxon>Eukaryota</taxon>
        <taxon>Metazoa</taxon>
        <taxon>Ecdysozoa</taxon>
        <taxon>Arthropoda</taxon>
        <taxon>Crustacea</taxon>
        <taxon>Branchiopoda</taxon>
        <taxon>Diplostraca</taxon>
        <taxon>Cladocera</taxon>
        <taxon>Anomopoda</taxon>
        <taxon>Daphniidae</taxon>
        <taxon>Daphnia</taxon>
    </lineage>
</organism>
<dbReference type="InterPro" id="IPR003599">
    <property type="entry name" value="Ig_sub"/>
</dbReference>
<comment type="caution">
    <text evidence="11">The sequence shown here is derived from an EMBL/GenBank/DDBJ whole genome shotgun (WGS) entry which is preliminary data.</text>
</comment>
<dbReference type="GO" id="GO:0016020">
    <property type="term" value="C:membrane"/>
    <property type="evidence" value="ECO:0007669"/>
    <property type="project" value="UniProtKB-SubCell"/>
</dbReference>
<dbReference type="Proteomes" id="UP000789390">
    <property type="component" value="Unassembled WGS sequence"/>
</dbReference>
<dbReference type="CDD" id="cd00096">
    <property type="entry name" value="Ig"/>
    <property type="match status" value="1"/>
</dbReference>
<gene>
    <name evidence="11" type="ORF">DGAL_LOCUS16799</name>
</gene>
<evidence type="ECO:0000256" key="8">
    <source>
        <dbReference type="ARBA" id="ARBA00022989"/>
    </source>
</evidence>
<dbReference type="InterPro" id="IPR042495">
    <property type="entry name" value="PDGFRL"/>
</dbReference>
<evidence type="ECO:0000313" key="12">
    <source>
        <dbReference type="Proteomes" id="UP000789390"/>
    </source>
</evidence>
<keyword evidence="5" id="KW-0808">Transferase</keyword>
<evidence type="ECO:0000256" key="7">
    <source>
        <dbReference type="ARBA" id="ARBA00022968"/>
    </source>
</evidence>
<dbReference type="OrthoDB" id="6077854at2759"/>
<keyword evidence="9" id="KW-0472">Membrane</keyword>
<evidence type="ECO:0000256" key="2">
    <source>
        <dbReference type="ARBA" id="ARBA00011360"/>
    </source>
</evidence>
<dbReference type="PROSITE" id="PS50835">
    <property type="entry name" value="IG_LIKE"/>
    <property type="match status" value="2"/>
</dbReference>
<dbReference type="InterPro" id="IPR007110">
    <property type="entry name" value="Ig-like_dom"/>
</dbReference>
<feature type="domain" description="Ig-like" evidence="10">
    <location>
        <begin position="501"/>
        <end position="599"/>
    </location>
</feature>
<keyword evidence="6" id="KW-0812">Transmembrane</keyword>
<dbReference type="Pfam" id="PF00047">
    <property type="entry name" value="ig"/>
    <property type="match status" value="1"/>
</dbReference>
<comment type="subunit">
    <text evidence="2">Forms a complex composed of PDGFRL, TNK2 and GRB2.</text>
</comment>
<keyword evidence="12" id="KW-1185">Reference proteome</keyword>
<keyword evidence="4" id="KW-0328">Glycosyltransferase</keyword>
<dbReference type="Gene3D" id="3.90.550.50">
    <property type="match status" value="1"/>
</dbReference>
<dbReference type="Gene3D" id="2.60.40.10">
    <property type="entry name" value="Immunoglobulins"/>
    <property type="match status" value="3"/>
</dbReference>
<dbReference type="GO" id="GO:0016757">
    <property type="term" value="F:glycosyltransferase activity"/>
    <property type="evidence" value="ECO:0007669"/>
    <property type="project" value="UniProtKB-KW"/>
</dbReference>